<protein>
    <submittedName>
        <fullName evidence="1">SFRICE_039597</fullName>
    </submittedName>
</protein>
<dbReference type="AlphaFoldDB" id="A0A2H1WQ67"/>
<name>A0A2H1WQ67_SPOFR</name>
<dbReference type="EMBL" id="ODYU01010234">
    <property type="protein sequence ID" value="SOQ55211.1"/>
    <property type="molecule type" value="Genomic_DNA"/>
</dbReference>
<gene>
    <name evidence="1" type="ORF">SFRICE_039597</name>
</gene>
<evidence type="ECO:0000313" key="1">
    <source>
        <dbReference type="EMBL" id="SOQ55211.1"/>
    </source>
</evidence>
<reference evidence="1" key="1">
    <citation type="submission" date="2016-07" db="EMBL/GenBank/DDBJ databases">
        <authorList>
            <person name="Bretaudeau A."/>
        </authorList>
    </citation>
    <scope>NUCLEOTIDE SEQUENCE</scope>
    <source>
        <strain evidence="1">Rice</strain>
        <tissue evidence="1">Whole body</tissue>
    </source>
</reference>
<proteinExistence type="predicted"/>
<accession>A0A2H1WQ67</accession>
<organism evidence="1">
    <name type="scientific">Spodoptera frugiperda</name>
    <name type="common">Fall armyworm</name>
    <dbReference type="NCBI Taxonomy" id="7108"/>
    <lineage>
        <taxon>Eukaryota</taxon>
        <taxon>Metazoa</taxon>
        <taxon>Ecdysozoa</taxon>
        <taxon>Arthropoda</taxon>
        <taxon>Hexapoda</taxon>
        <taxon>Insecta</taxon>
        <taxon>Pterygota</taxon>
        <taxon>Neoptera</taxon>
        <taxon>Endopterygota</taxon>
        <taxon>Lepidoptera</taxon>
        <taxon>Glossata</taxon>
        <taxon>Ditrysia</taxon>
        <taxon>Noctuoidea</taxon>
        <taxon>Noctuidae</taxon>
        <taxon>Amphipyrinae</taxon>
        <taxon>Spodoptera</taxon>
    </lineage>
</organism>
<sequence>MFVNASTTQEKILMWGNVLFKKKKKAIKSIDLTPMYDMSDVNQATDYLISTLNYAVDQNTRSVTTTRRKHILKPWITPGLLRCMRNRDNLYKKAKRNPNDDTMQLTYKRYRTFCNNILKKVKNRINKAGKYNKKLWELISSQDPIKSVNEVNSFFVTIGKTLVEKCKQNNPSSQADLSDTNSLHHWCYYPQTKTKLNH</sequence>